<proteinExistence type="inferred from homology"/>
<organism evidence="10 11">
    <name type="scientific">Aedoeadaptatus coxii</name>
    <dbReference type="NCBI Taxonomy" id="755172"/>
    <lineage>
        <taxon>Bacteria</taxon>
        <taxon>Bacillati</taxon>
        <taxon>Bacillota</taxon>
        <taxon>Tissierellia</taxon>
        <taxon>Tissierellales</taxon>
        <taxon>Peptoniphilaceae</taxon>
        <taxon>Aedoeadaptatus</taxon>
    </lineage>
</organism>
<dbReference type="OrthoDB" id="9807047at2"/>
<keyword evidence="11" id="KW-1185">Reference proteome</keyword>
<accession>A0A134AH63</accession>
<comment type="similarity">
    <text evidence="2">Belongs to the binding-protein-dependent transport system permease family. CysTW subfamily.</text>
</comment>
<dbReference type="GO" id="GO:0055085">
    <property type="term" value="P:transmembrane transport"/>
    <property type="evidence" value="ECO:0007669"/>
    <property type="project" value="InterPro"/>
</dbReference>
<feature type="transmembrane region" description="Helical" evidence="8">
    <location>
        <begin position="241"/>
        <end position="265"/>
    </location>
</feature>
<dbReference type="PANTHER" id="PTHR42929">
    <property type="entry name" value="INNER MEMBRANE ABC TRANSPORTER PERMEASE PROTEIN YDCU-RELATED-RELATED"/>
    <property type="match status" value="1"/>
</dbReference>
<dbReference type="RefSeq" id="WP_068367454.1">
    <property type="nucleotide sequence ID" value="NZ_KQ960172.1"/>
</dbReference>
<feature type="transmembrane region" description="Helical" evidence="8">
    <location>
        <begin position="144"/>
        <end position="164"/>
    </location>
</feature>
<comment type="subcellular location">
    <subcellularLocation>
        <location evidence="1 8">Cell membrane</location>
        <topology evidence="1 8">Multi-pass membrane protein</topology>
    </subcellularLocation>
</comment>
<evidence type="ECO:0000256" key="3">
    <source>
        <dbReference type="ARBA" id="ARBA00022448"/>
    </source>
</evidence>
<dbReference type="InterPro" id="IPR035906">
    <property type="entry name" value="MetI-like_sf"/>
</dbReference>
<dbReference type="AlphaFoldDB" id="A0A134AH63"/>
<gene>
    <name evidence="10" type="ORF">HMPREF1863_00788</name>
</gene>
<evidence type="ECO:0000256" key="6">
    <source>
        <dbReference type="ARBA" id="ARBA00022989"/>
    </source>
</evidence>
<evidence type="ECO:0000256" key="2">
    <source>
        <dbReference type="ARBA" id="ARBA00007069"/>
    </source>
</evidence>
<dbReference type="CDD" id="cd06261">
    <property type="entry name" value="TM_PBP2"/>
    <property type="match status" value="1"/>
</dbReference>
<dbReference type="PATRIC" id="fig|755172.3.peg.757"/>
<dbReference type="SUPFAM" id="SSF161098">
    <property type="entry name" value="MetI-like"/>
    <property type="match status" value="1"/>
</dbReference>
<reference evidence="11" key="1">
    <citation type="submission" date="2016-01" db="EMBL/GenBank/DDBJ databases">
        <authorList>
            <person name="Mitreva M."/>
            <person name="Pepin K.H."/>
            <person name="Mihindukulasuriya K.A."/>
            <person name="Fulton R."/>
            <person name="Fronick C."/>
            <person name="O'Laughlin M."/>
            <person name="Miner T."/>
            <person name="Herter B."/>
            <person name="Rosa B.A."/>
            <person name="Cordes M."/>
            <person name="Tomlinson C."/>
            <person name="Wollam A."/>
            <person name="Palsikar V.B."/>
            <person name="Mardis E.R."/>
            <person name="Wilson R.K."/>
        </authorList>
    </citation>
    <scope>NUCLEOTIDE SEQUENCE [LARGE SCALE GENOMIC DNA]</scope>
    <source>
        <strain evidence="11">DNF00729</strain>
    </source>
</reference>
<evidence type="ECO:0000256" key="5">
    <source>
        <dbReference type="ARBA" id="ARBA00022692"/>
    </source>
</evidence>
<evidence type="ECO:0000256" key="4">
    <source>
        <dbReference type="ARBA" id="ARBA00022475"/>
    </source>
</evidence>
<feature type="transmembrane region" description="Helical" evidence="8">
    <location>
        <begin position="198"/>
        <end position="221"/>
    </location>
</feature>
<keyword evidence="4" id="KW-1003">Cell membrane</keyword>
<keyword evidence="5 8" id="KW-0812">Transmembrane</keyword>
<keyword evidence="6 8" id="KW-1133">Transmembrane helix</keyword>
<name>A0A134AH63_9FIRM</name>
<keyword evidence="7 8" id="KW-0472">Membrane</keyword>
<feature type="transmembrane region" description="Helical" evidence="8">
    <location>
        <begin position="7"/>
        <end position="28"/>
    </location>
</feature>
<feature type="transmembrane region" description="Helical" evidence="8">
    <location>
        <begin position="93"/>
        <end position="114"/>
    </location>
</feature>
<dbReference type="PANTHER" id="PTHR42929:SF1">
    <property type="entry name" value="INNER MEMBRANE ABC TRANSPORTER PERMEASE PROTEIN YDCU-RELATED"/>
    <property type="match status" value="1"/>
</dbReference>
<dbReference type="EMBL" id="LSDG01000023">
    <property type="protein sequence ID" value="KXB67062.1"/>
    <property type="molecule type" value="Genomic_DNA"/>
</dbReference>
<dbReference type="GO" id="GO:0005886">
    <property type="term" value="C:plasma membrane"/>
    <property type="evidence" value="ECO:0007669"/>
    <property type="project" value="UniProtKB-SubCell"/>
</dbReference>
<keyword evidence="3 8" id="KW-0813">Transport</keyword>
<dbReference type="Gene3D" id="1.10.3720.10">
    <property type="entry name" value="MetI-like"/>
    <property type="match status" value="1"/>
</dbReference>
<evidence type="ECO:0000313" key="11">
    <source>
        <dbReference type="Proteomes" id="UP000070442"/>
    </source>
</evidence>
<dbReference type="InterPro" id="IPR000515">
    <property type="entry name" value="MetI-like"/>
</dbReference>
<feature type="transmembrane region" description="Helical" evidence="8">
    <location>
        <begin position="57"/>
        <end position="81"/>
    </location>
</feature>
<dbReference type="PROSITE" id="PS50928">
    <property type="entry name" value="ABC_TM1"/>
    <property type="match status" value="1"/>
</dbReference>
<evidence type="ECO:0000256" key="8">
    <source>
        <dbReference type="RuleBase" id="RU363032"/>
    </source>
</evidence>
<dbReference type="STRING" id="755172.HMPREF1863_00788"/>
<evidence type="ECO:0000256" key="1">
    <source>
        <dbReference type="ARBA" id="ARBA00004651"/>
    </source>
</evidence>
<sequence length="277" mass="31372">MKRFSLVYIPWAILFIVLPLLLVVFISFNGEETMTMEGYRLSVAQYARFFQPMYLRIMWRSVTLAVLSTVICLLLGYPAAYSISRLKPKASSTMILLFVIPMWMNFLLRTYAWITLLGRNGVINRVLGFIGLGPFDMMYNQGSVLMGMIYNFLPFMVLPIYTILQKMDHSLIEAAKDLGANSRETFLKVILPLSLPGVYSGILMCFIPALSTFVISSLLGGNKYYLVGNIIEQQFRLTGNWPFGSAIAVVLIVILLLMLFAVRLLESKDEKGVRRGK</sequence>
<dbReference type="Proteomes" id="UP000070442">
    <property type="component" value="Unassembled WGS sequence"/>
</dbReference>
<evidence type="ECO:0000259" key="9">
    <source>
        <dbReference type="PROSITE" id="PS50928"/>
    </source>
</evidence>
<dbReference type="Pfam" id="PF00528">
    <property type="entry name" value="BPD_transp_1"/>
    <property type="match status" value="1"/>
</dbReference>
<protein>
    <submittedName>
        <fullName evidence="10">Putative spermidine/putrescine ABC transporter, permease protein PotB</fullName>
    </submittedName>
</protein>
<feature type="domain" description="ABC transmembrane type-1" evidence="9">
    <location>
        <begin position="58"/>
        <end position="262"/>
    </location>
</feature>
<comment type="caution">
    <text evidence="10">The sequence shown here is derived from an EMBL/GenBank/DDBJ whole genome shotgun (WGS) entry which is preliminary data.</text>
</comment>
<evidence type="ECO:0000256" key="7">
    <source>
        <dbReference type="ARBA" id="ARBA00023136"/>
    </source>
</evidence>
<evidence type="ECO:0000313" key="10">
    <source>
        <dbReference type="EMBL" id="KXB67062.1"/>
    </source>
</evidence>